<sequence>MIEESSSRSRLFRSIDDDDDDNDDEDEDEDDNDYVDDDNRSGKLKSLVALEDILRVGITALLPWKGEKIKKSIGFVSENSFYPYECKRGPPSPTPTPTSTSTSTASS</sequence>
<dbReference type="AlphaFoldDB" id="A0A834NTD8"/>
<accession>A0A834NTD8</accession>
<feature type="region of interest" description="Disordered" evidence="1">
    <location>
        <begin position="84"/>
        <end position="107"/>
    </location>
</feature>
<keyword evidence="3" id="KW-1185">Reference proteome</keyword>
<protein>
    <submittedName>
        <fullName evidence="2">Uncharacterized protein</fullName>
    </submittedName>
</protein>
<feature type="compositionally biased region" description="Acidic residues" evidence="1">
    <location>
        <begin position="16"/>
        <end position="36"/>
    </location>
</feature>
<feature type="region of interest" description="Disordered" evidence="1">
    <location>
        <begin position="1"/>
        <end position="41"/>
    </location>
</feature>
<dbReference type="EMBL" id="JACSDZ010000001">
    <property type="protein sequence ID" value="KAF7417553.1"/>
    <property type="molecule type" value="Genomic_DNA"/>
</dbReference>
<proteinExistence type="predicted"/>
<reference evidence="2" key="1">
    <citation type="journal article" date="2020" name="G3 (Bethesda)">
        <title>High-Quality Assemblies for Three Invasive Social Wasps from the &lt;i&gt;Vespula&lt;/i&gt; Genus.</title>
        <authorList>
            <person name="Harrop T.W.R."/>
            <person name="Guhlin J."/>
            <person name="McLaughlin G.M."/>
            <person name="Permina E."/>
            <person name="Stockwell P."/>
            <person name="Gilligan J."/>
            <person name="Le Lec M.F."/>
            <person name="Gruber M.A.M."/>
            <person name="Quinn O."/>
            <person name="Lovegrove M."/>
            <person name="Duncan E.J."/>
            <person name="Remnant E.J."/>
            <person name="Van Eeckhoven J."/>
            <person name="Graham B."/>
            <person name="Knapp R.A."/>
            <person name="Langford K.W."/>
            <person name="Kronenberg Z."/>
            <person name="Press M.O."/>
            <person name="Eacker S.M."/>
            <person name="Wilson-Rankin E.E."/>
            <person name="Purcell J."/>
            <person name="Lester P.J."/>
            <person name="Dearden P.K."/>
        </authorList>
    </citation>
    <scope>NUCLEOTIDE SEQUENCE</scope>
    <source>
        <strain evidence="2">Linc-1</strain>
    </source>
</reference>
<name>A0A834NTD8_VESGE</name>
<dbReference type="Proteomes" id="UP000617340">
    <property type="component" value="Unassembled WGS sequence"/>
</dbReference>
<evidence type="ECO:0000313" key="2">
    <source>
        <dbReference type="EMBL" id="KAF7417553.1"/>
    </source>
</evidence>
<evidence type="ECO:0000256" key="1">
    <source>
        <dbReference type="SAM" id="MobiDB-lite"/>
    </source>
</evidence>
<feature type="compositionally biased region" description="Low complexity" evidence="1">
    <location>
        <begin position="97"/>
        <end position="107"/>
    </location>
</feature>
<comment type="caution">
    <text evidence="2">The sequence shown here is derived from an EMBL/GenBank/DDBJ whole genome shotgun (WGS) entry which is preliminary data.</text>
</comment>
<evidence type="ECO:0000313" key="3">
    <source>
        <dbReference type="Proteomes" id="UP000617340"/>
    </source>
</evidence>
<organism evidence="2 3">
    <name type="scientific">Vespula germanica</name>
    <name type="common">German yellow jacket</name>
    <name type="synonym">Paravespula germanica</name>
    <dbReference type="NCBI Taxonomy" id="30212"/>
    <lineage>
        <taxon>Eukaryota</taxon>
        <taxon>Metazoa</taxon>
        <taxon>Ecdysozoa</taxon>
        <taxon>Arthropoda</taxon>
        <taxon>Hexapoda</taxon>
        <taxon>Insecta</taxon>
        <taxon>Pterygota</taxon>
        <taxon>Neoptera</taxon>
        <taxon>Endopterygota</taxon>
        <taxon>Hymenoptera</taxon>
        <taxon>Apocrita</taxon>
        <taxon>Aculeata</taxon>
        <taxon>Vespoidea</taxon>
        <taxon>Vespidae</taxon>
        <taxon>Vespinae</taxon>
        <taxon>Vespula</taxon>
    </lineage>
</organism>
<gene>
    <name evidence="2" type="ORF">HZH68_000206</name>
</gene>